<name>A0A6C0J4U6_9ZZZZ</name>
<sequence length="260" mass="29864">MEDDDRFAHRSASVEDEYKQSNVFGGRLRVEGMELRSLPPIPSYVTAIYCGNNRLTSLPELPDTVEELYCEDNQLTSLPRLPKRLRALRCGENKLTSLPELPPSLLTLDCNKNPLQSLPVLPRRLHSLDCNTTLIKALPLIPNSLTFLRASHCPNLEILDTANCEDRRVDYTFEDCPKLSPQPNAKEKFCDYLARYKKEREERASRVLSAELPGPALHYLYKPGGPMAKKVAERTEYGKGRKTRRKSTKRRRTRHKKYHT</sequence>
<reference evidence="4" key="1">
    <citation type="journal article" date="2020" name="Nature">
        <title>Giant virus diversity and host interactions through global metagenomics.</title>
        <authorList>
            <person name="Schulz F."/>
            <person name="Roux S."/>
            <person name="Paez-Espino D."/>
            <person name="Jungbluth S."/>
            <person name="Walsh D.A."/>
            <person name="Denef V.J."/>
            <person name="McMahon K.D."/>
            <person name="Konstantinidis K.T."/>
            <person name="Eloe-Fadrosh E.A."/>
            <person name="Kyrpides N.C."/>
            <person name="Woyke T."/>
        </authorList>
    </citation>
    <scope>NUCLEOTIDE SEQUENCE</scope>
    <source>
        <strain evidence="4">GVMAG-M-3300025778-1</strain>
    </source>
</reference>
<evidence type="ECO:0000313" key="4">
    <source>
        <dbReference type="EMBL" id="QHT99879.1"/>
    </source>
</evidence>
<dbReference type="InterPro" id="IPR032675">
    <property type="entry name" value="LRR_dom_sf"/>
</dbReference>
<feature type="compositionally biased region" description="Basic and acidic residues" evidence="3">
    <location>
        <begin position="230"/>
        <end position="239"/>
    </location>
</feature>
<dbReference type="EMBL" id="MN740318">
    <property type="protein sequence ID" value="QHT99879.1"/>
    <property type="molecule type" value="Genomic_DNA"/>
</dbReference>
<dbReference type="PANTHER" id="PTHR47114">
    <property type="match status" value="1"/>
</dbReference>
<protein>
    <submittedName>
        <fullName evidence="4">Uncharacterized protein</fullName>
    </submittedName>
</protein>
<dbReference type="Gene3D" id="3.80.10.10">
    <property type="entry name" value="Ribonuclease Inhibitor"/>
    <property type="match status" value="1"/>
</dbReference>
<dbReference type="SMART" id="SM00364">
    <property type="entry name" value="LRR_BAC"/>
    <property type="match status" value="4"/>
</dbReference>
<keyword evidence="1" id="KW-0433">Leucine-rich repeat</keyword>
<organism evidence="4">
    <name type="scientific">viral metagenome</name>
    <dbReference type="NCBI Taxonomy" id="1070528"/>
    <lineage>
        <taxon>unclassified sequences</taxon>
        <taxon>metagenomes</taxon>
        <taxon>organismal metagenomes</taxon>
    </lineage>
</organism>
<dbReference type="InterPro" id="IPR051071">
    <property type="entry name" value="LRR-bact_E3_ubiq_ligases"/>
</dbReference>
<evidence type="ECO:0000256" key="1">
    <source>
        <dbReference type="ARBA" id="ARBA00022614"/>
    </source>
</evidence>
<dbReference type="PANTHER" id="PTHR47114:SF2">
    <property type="entry name" value="OLIGODENDROCYTE-MYELIN GLYCOPROTEIN"/>
    <property type="match status" value="1"/>
</dbReference>
<feature type="region of interest" description="Disordered" evidence="3">
    <location>
        <begin position="230"/>
        <end position="260"/>
    </location>
</feature>
<dbReference type="SUPFAM" id="SSF52058">
    <property type="entry name" value="L domain-like"/>
    <property type="match status" value="1"/>
</dbReference>
<dbReference type="AlphaFoldDB" id="A0A6C0J4U6"/>
<keyword evidence="2" id="KW-0677">Repeat</keyword>
<proteinExistence type="predicted"/>
<accession>A0A6C0J4U6</accession>
<evidence type="ECO:0000256" key="3">
    <source>
        <dbReference type="SAM" id="MobiDB-lite"/>
    </source>
</evidence>
<feature type="compositionally biased region" description="Basic residues" evidence="3">
    <location>
        <begin position="240"/>
        <end position="260"/>
    </location>
</feature>
<evidence type="ECO:0000256" key="2">
    <source>
        <dbReference type="ARBA" id="ARBA00022737"/>
    </source>
</evidence>